<organism evidence="2 3">
    <name type="scientific">Aliarcobacter cryaerophilus</name>
    <dbReference type="NCBI Taxonomy" id="28198"/>
    <lineage>
        <taxon>Bacteria</taxon>
        <taxon>Pseudomonadati</taxon>
        <taxon>Campylobacterota</taxon>
        <taxon>Epsilonproteobacteria</taxon>
        <taxon>Campylobacterales</taxon>
        <taxon>Arcobacteraceae</taxon>
        <taxon>Aliarcobacter</taxon>
    </lineage>
</organism>
<name>A0A2S9SNK5_9BACT</name>
<dbReference type="Pfam" id="PF13649">
    <property type="entry name" value="Methyltransf_25"/>
    <property type="match status" value="1"/>
</dbReference>
<sequence>MGTIEENKKIWNNEYTWPIDGDEWSSAWGGSKSQWHAMIYPRIHKYIEQHNVFMLEIAPGYGRWTNFLKDFSTKLDIVDLSDNCINACQKRFEKDTNIEYHINDGKSLEMIQDDSLDFIFSMDSLVHVEIDVIEEYIRQIAKKLKTNGVAFIHHSNLGEYEKEYEFINEIPQEYRAILLNKMFLNSIHWRALSVSAEKFNTILEKYNLQCISQEIVNWGTDALLNDCFSIFTTKDSKYARDNIIFRNTNFMQEALLIKNRSKLYL</sequence>
<dbReference type="CDD" id="cd02440">
    <property type="entry name" value="AdoMet_MTases"/>
    <property type="match status" value="1"/>
</dbReference>
<evidence type="ECO:0000313" key="2">
    <source>
        <dbReference type="EMBL" id="PRM88165.1"/>
    </source>
</evidence>
<reference evidence="2 3" key="1">
    <citation type="submission" date="2017-09" db="EMBL/GenBank/DDBJ databases">
        <title>Reassesment of A. cryaerophilus.</title>
        <authorList>
            <person name="Perez-Cataluna A."/>
            <person name="Collado L."/>
            <person name="Salgado O."/>
            <person name="Lefinanco V."/>
            <person name="Figueras M.J."/>
        </authorList>
    </citation>
    <scope>NUCLEOTIDE SEQUENCE [LARGE SCALE GENOMIC DNA]</scope>
    <source>
        <strain evidence="2 3">LMG 9861</strain>
    </source>
</reference>
<comment type="caution">
    <text evidence="2">The sequence shown here is derived from an EMBL/GenBank/DDBJ whole genome shotgun (WGS) entry which is preliminary data.</text>
</comment>
<protein>
    <recommendedName>
        <fullName evidence="1">Methyltransferase domain-containing protein</fullName>
    </recommendedName>
</protein>
<dbReference type="Gene3D" id="3.40.50.150">
    <property type="entry name" value="Vaccinia Virus protein VP39"/>
    <property type="match status" value="1"/>
</dbReference>
<dbReference type="AlphaFoldDB" id="A0A2S9SNK5"/>
<accession>A0A2S9SNK5</accession>
<dbReference type="RefSeq" id="WP_105909025.1">
    <property type="nucleotide sequence ID" value="NZ_NXGJ01000004.1"/>
</dbReference>
<dbReference type="Proteomes" id="UP000239065">
    <property type="component" value="Unassembled WGS sequence"/>
</dbReference>
<gene>
    <name evidence="2" type="ORF">CJ669_05280</name>
</gene>
<evidence type="ECO:0000259" key="1">
    <source>
        <dbReference type="Pfam" id="PF13649"/>
    </source>
</evidence>
<dbReference type="InterPro" id="IPR029063">
    <property type="entry name" value="SAM-dependent_MTases_sf"/>
</dbReference>
<proteinExistence type="predicted"/>
<evidence type="ECO:0000313" key="3">
    <source>
        <dbReference type="Proteomes" id="UP000239065"/>
    </source>
</evidence>
<feature type="domain" description="Methyltransferase" evidence="1">
    <location>
        <begin position="55"/>
        <end position="148"/>
    </location>
</feature>
<dbReference type="InterPro" id="IPR041698">
    <property type="entry name" value="Methyltransf_25"/>
</dbReference>
<dbReference type="EMBL" id="NXGJ01000004">
    <property type="protein sequence ID" value="PRM88165.1"/>
    <property type="molecule type" value="Genomic_DNA"/>
</dbReference>
<dbReference type="SUPFAM" id="SSF53335">
    <property type="entry name" value="S-adenosyl-L-methionine-dependent methyltransferases"/>
    <property type="match status" value="1"/>
</dbReference>